<dbReference type="InterPro" id="IPR007696">
    <property type="entry name" value="DNA_mismatch_repair_MutS_core"/>
</dbReference>
<accession>A0A9W8IMN6</accession>
<dbReference type="InterPro" id="IPR036678">
    <property type="entry name" value="MutS_con_dom_sf"/>
</dbReference>
<name>A0A9W8IMN6_9FUNG</name>
<sequence>MSPFHSLFSKPAAPFVCASDLVDLTCIDSSDDDFGTQFLVKKPKLECDVDDDDVGTTFSNDCAVSELAPTSAYSELSATPNTLMVLTEGRAAASEIAYSFFDLSTTHCTLSQFADGPSYSHTIYAVIACRPQIVLVPRPMAEGKSKAMVAIRRYLPWLVIASLERRLFNDMEGMQLLQAVATPAQAARLAFILECKRYAYAAFNALFHHLEHTASLTFARGGVNVSYHQMEGTMQIDPGAWQDLGLDGENGSDTSLFSVINHTHTKMGSRLLRSSILQPSTDLNTIYARQSAVLEILDNEETFFFLSANLAAIPDIDTAITSLIRMPVASTAKQAGQAISNVLHFKHILQSARAIAAGITFEPQSCLLQETIGGLTDSRTSDLLAHIHSVIREDLAFEKSAQMTRSQRCHAVKGGVNGFLDVSRAIFDRVTQEVVELIEQYSNETQVPIKATYKPSIGYLMSAKREVLGESIPEEFVNVVVKKAVVTFSTIELIKLNNRLASVVTEINLLTEKAIHDVADVIRQNIAVLYRVSEAIALLDMLVSFAHHCTVSESVVPAFSDSINIVDGRHPILEALGGEVVPNSVSTARATFTVVSGPNMGGKSTYLRQIIYLVIMAQIGCLVPAKSATLKVFDKLFVRMSNGSDSIGGSTFLREMHGVAYILHNYSAHSLVMIDELGRSTAAAEGMAICRAVCEELLNSSATVFLTTHYLGLPPALGVHPNCARVVLSATQSEETVAQQRYKAISGAQAEPLYGIHLAERMGLPEDIIRTARAVAAEVGYTKNNSDTKPGGLK</sequence>
<comment type="similarity">
    <text evidence="1">Belongs to the DNA mismatch repair MutS family.</text>
</comment>
<dbReference type="PANTHER" id="PTHR11361">
    <property type="entry name" value="DNA MISMATCH REPAIR PROTEIN MUTS FAMILY MEMBER"/>
    <property type="match status" value="1"/>
</dbReference>
<evidence type="ECO:0000256" key="3">
    <source>
        <dbReference type="ARBA" id="ARBA00022840"/>
    </source>
</evidence>
<proteinExistence type="inferred from homology"/>
<dbReference type="InterPro" id="IPR027417">
    <property type="entry name" value="P-loop_NTPase"/>
</dbReference>
<dbReference type="SMART" id="SM00533">
    <property type="entry name" value="MUTSd"/>
    <property type="match status" value="1"/>
</dbReference>
<dbReference type="SUPFAM" id="SSF52540">
    <property type="entry name" value="P-loop containing nucleoside triphosphate hydrolases"/>
    <property type="match status" value="1"/>
</dbReference>
<dbReference type="InterPro" id="IPR000432">
    <property type="entry name" value="DNA_mismatch_repair_MutS_C"/>
</dbReference>
<dbReference type="Proteomes" id="UP001140074">
    <property type="component" value="Unassembled WGS sequence"/>
</dbReference>
<dbReference type="GO" id="GO:0030983">
    <property type="term" value="F:mismatched DNA binding"/>
    <property type="evidence" value="ECO:0007669"/>
    <property type="project" value="InterPro"/>
</dbReference>
<dbReference type="Gene3D" id="3.40.50.300">
    <property type="entry name" value="P-loop containing nucleotide triphosphate hydrolases"/>
    <property type="match status" value="1"/>
</dbReference>
<dbReference type="Pfam" id="PF00488">
    <property type="entry name" value="MutS_V"/>
    <property type="match status" value="1"/>
</dbReference>
<dbReference type="Pfam" id="PF05190">
    <property type="entry name" value="MutS_IV"/>
    <property type="match status" value="1"/>
</dbReference>
<dbReference type="InterPro" id="IPR007861">
    <property type="entry name" value="DNA_mismatch_repair_MutS_clamp"/>
</dbReference>
<dbReference type="SUPFAM" id="SSF48334">
    <property type="entry name" value="DNA repair protein MutS, domain III"/>
    <property type="match status" value="1"/>
</dbReference>
<dbReference type="AlphaFoldDB" id="A0A9W8IMN6"/>
<evidence type="ECO:0000256" key="5">
    <source>
        <dbReference type="ARBA" id="ARBA00023254"/>
    </source>
</evidence>
<dbReference type="SMART" id="SM00534">
    <property type="entry name" value="MUTSac"/>
    <property type="match status" value="1"/>
</dbReference>
<dbReference type="GO" id="GO:0005634">
    <property type="term" value="C:nucleus"/>
    <property type="evidence" value="ECO:0007669"/>
    <property type="project" value="TreeGrafter"/>
</dbReference>
<gene>
    <name evidence="7" type="primary">MSH4</name>
    <name evidence="7" type="ORF">GGH94_005266</name>
</gene>
<protein>
    <submittedName>
        <fullName evidence="7">MutS protein msh4</fullName>
    </submittedName>
</protein>
<evidence type="ECO:0000313" key="8">
    <source>
        <dbReference type="Proteomes" id="UP001140074"/>
    </source>
</evidence>
<dbReference type="Pfam" id="PF05192">
    <property type="entry name" value="MutS_III"/>
    <property type="match status" value="1"/>
</dbReference>
<dbReference type="InterPro" id="IPR045076">
    <property type="entry name" value="MutS"/>
</dbReference>
<comment type="caution">
    <text evidence="7">The sequence shown here is derived from an EMBL/GenBank/DDBJ whole genome shotgun (WGS) entry which is preliminary data.</text>
</comment>
<dbReference type="Gene3D" id="3.30.420.110">
    <property type="entry name" value="MutS, connector domain"/>
    <property type="match status" value="1"/>
</dbReference>
<evidence type="ECO:0000259" key="6">
    <source>
        <dbReference type="PROSITE" id="PS00486"/>
    </source>
</evidence>
<organism evidence="7 8">
    <name type="scientific">Coemansia aciculifera</name>
    <dbReference type="NCBI Taxonomy" id="417176"/>
    <lineage>
        <taxon>Eukaryota</taxon>
        <taxon>Fungi</taxon>
        <taxon>Fungi incertae sedis</taxon>
        <taxon>Zoopagomycota</taxon>
        <taxon>Kickxellomycotina</taxon>
        <taxon>Kickxellomycetes</taxon>
        <taxon>Kickxellales</taxon>
        <taxon>Kickxellaceae</taxon>
        <taxon>Coemansia</taxon>
    </lineage>
</organism>
<dbReference type="EMBL" id="JANBUY010000265">
    <property type="protein sequence ID" value="KAJ2860845.1"/>
    <property type="molecule type" value="Genomic_DNA"/>
</dbReference>
<dbReference type="GO" id="GO:0140664">
    <property type="term" value="F:ATP-dependent DNA damage sensor activity"/>
    <property type="evidence" value="ECO:0007669"/>
    <property type="project" value="InterPro"/>
</dbReference>
<reference evidence="7" key="1">
    <citation type="submission" date="2022-07" db="EMBL/GenBank/DDBJ databases">
        <title>Phylogenomic reconstructions and comparative analyses of Kickxellomycotina fungi.</title>
        <authorList>
            <person name="Reynolds N.K."/>
            <person name="Stajich J.E."/>
            <person name="Barry K."/>
            <person name="Grigoriev I.V."/>
            <person name="Crous P."/>
            <person name="Smith M.E."/>
        </authorList>
    </citation>
    <scope>NUCLEOTIDE SEQUENCE</scope>
    <source>
        <strain evidence="7">RSA 476</strain>
    </source>
</reference>
<feature type="domain" description="DNA mismatch repair proteins mutS family" evidence="6">
    <location>
        <begin position="670"/>
        <end position="686"/>
    </location>
</feature>
<dbReference type="InterPro" id="IPR036187">
    <property type="entry name" value="DNA_mismatch_repair_MutS_sf"/>
</dbReference>
<dbReference type="PIRSF" id="PIRSF005813">
    <property type="entry name" value="MSH2"/>
    <property type="match status" value="1"/>
</dbReference>
<keyword evidence="4" id="KW-0238">DNA-binding</keyword>
<evidence type="ECO:0000313" key="7">
    <source>
        <dbReference type="EMBL" id="KAJ2860845.1"/>
    </source>
</evidence>
<evidence type="ECO:0000256" key="1">
    <source>
        <dbReference type="ARBA" id="ARBA00006271"/>
    </source>
</evidence>
<keyword evidence="2" id="KW-0547">Nucleotide-binding</keyword>
<dbReference type="PROSITE" id="PS00486">
    <property type="entry name" value="DNA_MISMATCH_REPAIR_2"/>
    <property type="match status" value="1"/>
</dbReference>
<dbReference type="GO" id="GO:0006298">
    <property type="term" value="P:mismatch repair"/>
    <property type="evidence" value="ECO:0007669"/>
    <property type="project" value="InterPro"/>
</dbReference>
<dbReference type="Gene3D" id="1.10.1420.10">
    <property type="match status" value="2"/>
</dbReference>
<dbReference type="PANTHER" id="PTHR11361:SF21">
    <property type="entry name" value="MUTS PROTEIN HOMOLOG 4"/>
    <property type="match status" value="1"/>
</dbReference>
<dbReference type="GO" id="GO:0007131">
    <property type="term" value="P:reciprocal meiotic recombination"/>
    <property type="evidence" value="ECO:0007669"/>
    <property type="project" value="TreeGrafter"/>
</dbReference>
<keyword evidence="3" id="KW-0067">ATP-binding</keyword>
<keyword evidence="8" id="KW-1185">Reference proteome</keyword>
<evidence type="ECO:0000256" key="2">
    <source>
        <dbReference type="ARBA" id="ARBA00022741"/>
    </source>
</evidence>
<dbReference type="GO" id="GO:0005524">
    <property type="term" value="F:ATP binding"/>
    <property type="evidence" value="ECO:0007669"/>
    <property type="project" value="UniProtKB-KW"/>
</dbReference>
<keyword evidence="5" id="KW-0469">Meiosis</keyword>
<evidence type="ECO:0000256" key="4">
    <source>
        <dbReference type="ARBA" id="ARBA00023125"/>
    </source>
</evidence>
<dbReference type="InterPro" id="IPR011184">
    <property type="entry name" value="DNA_mismatch_repair_Msh2"/>
</dbReference>